<evidence type="ECO:0000256" key="1">
    <source>
        <dbReference type="SAM" id="SignalP"/>
    </source>
</evidence>
<dbReference type="Pfam" id="PF13473">
    <property type="entry name" value="Cupredoxin_1"/>
    <property type="match status" value="1"/>
</dbReference>
<sequence>MASLSPAAFFRTALFTAACLAEFAVSPVSSAAAADVPTFEMTLKDHVFTPSEIEVPANQRFQIKLTNEDATPDEFDSHDLRVEKVVGGGQTGIIRIQPLVPGRYMFMGEYHAATARGVVTAK</sequence>
<keyword evidence="4" id="KW-1185">Reference proteome</keyword>
<dbReference type="AlphaFoldDB" id="A0A6N9T3C9"/>
<feature type="domain" description="EfeO-type cupredoxin-like" evidence="2">
    <location>
        <begin position="28"/>
        <end position="121"/>
    </location>
</feature>
<name>A0A6N9T3C9_9HYPH</name>
<dbReference type="EMBL" id="JAAAMG010000008">
    <property type="protein sequence ID" value="NDW05082.1"/>
    <property type="molecule type" value="Genomic_DNA"/>
</dbReference>
<dbReference type="Proteomes" id="UP000469011">
    <property type="component" value="Unassembled WGS sequence"/>
</dbReference>
<dbReference type="RefSeq" id="WP_163463332.1">
    <property type="nucleotide sequence ID" value="NZ_JAAAMG010000008.1"/>
</dbReference>
<feature type="signal peptide" evidence="1">
    <location>
        <begin position="1"/>
        <end position="31"/>
    </location>
</feature>
<gene>
    <name evidence="3" type="ORF">GTK09_11640</name>
</gene>
<proteinExistence type="predicted"/>
<dbReference type="InterPro" id="IPR008972">
    <property type="entry name" value="Cupredoxin"/>
</dbReference>
<feature type="chain" id="PRO_5027101438" evidence="1">
    <location>
        <begin position="32"/>
        <end position="122"/>
    </location>
</feature>
<dbReference type="Gene3D" id="2.60.40.420">
    <property type="entry name" value="Cupredoxins - blue copper proteins"/>
    <property type="match status" value="1"/>
</dbReference>
<evidence type="ECO:0000313" key="3">
    <source>
        <dbReference type="EMBL" id="NDW05082.1"/>
    </source>
</evidence>
<evidence type="ECO:0000313" key="4">
    <source>
        <dbReference type="Proteomes" id="UP000469011"/>
    </source>
</evidence>
<accession>A0A6N9T3C9</accession>
<dbReference type="SUPFAM" id="SSF49503">
    <property type="entry name" value="Cupredoxins"/>
    <property type="match status" value="1"/>
</dbReference>
<keyword evidence="1" id="KW-0732">Signal</keyword>
<protein>
    <submittedName>
        <fullName evidence="3">Cupredoxin domain-containing protein</fullName>
    </submittedName>
</protein>
<reference evidence="3 4" key="1">
    <citation type="submission" date="2020-01" db="EMBL/GenBank/DDBJ databases">
        <title>Jiella pacifica sp. nov.</title>
        <authorList>
            <person name="Xue Z."/>
            <person name="Zhu S."/>
            <person name="Chen J."/>
            <person name="Yang J."/>
        </authorList>
    </citation>
    <scope>NUCLEOTIDE SEQUENCE [LARGE SCALE GENOMIC DNA]</scope>
    <source>
        <strain evidence="3 4">40Bstr34</strain>
    </source>
</reference>
<organism evidence="3 4">
    <name type="scientific">Jiella pacifica</name>
    <dbReference type="NCBI Taxonomy" id="2696469"/>
    <lineage>
        <taxon>Bacteria</taxon>
        <taxon>Pseudomonadati</taxon>
        <taxon>Pseudomonadota</taxon>
        <taxon>Alphaproteobacteria</taxon>
        <taxon>Hyphomicrobiales</taxon>
        <taxon>Aurantimonadaceae</taxon>
        <taxon>Jiella</taxon>
    </lineage>
</organism>
<evidence type="ECO:0000259" key="2">
    <source>
        <dbReference type="Pfam" id="PF13473"/>
    </source>
</evidence>
<comment type="caution">
    <text evidence="3">The sequence shown here is derived from an EMBL/GenBank/DDBJ whole genome shotgun (WGS) entry which is preliminary data.</text>
</comment>
<dbReference type="InterPro" id="IPR028096">
    <property type="entry name" value="EfeO_Cupredoxin"/>
</dbReference>